<evidence type="ECO:0000313" key="9">
    <source>
        <dbReference type="EMBL" id="KKK97333.1"/>
    </source>
</evidence>
<dbReference type="SUPFAM" id="SSF56276">
    <property type="entry name" value="S-adenosylmethionine decarboxylase"/>
    <property type="match status" value="1"/>
</dbReference>
<proteinExistence type="predicted"/>
<evidence type="ECO:0000256" key="5">
    <source>
        <dbReference type="ARBA" id="ARBA00023145"/>
    </source>
</evidence>
<sequence length="121" mass="13758">MYGLELIMDLKGCNIDTFTRESIGKYFDELCKLIDMQQGDRHFWDDEGLPPEECQTDPKTCGVSAVQFILTSTVVVHTLTKLGDVYVNIFSCKEFDVTEAQLFTGSWFGAETFHSNTVERL</sequence>
<evidence type="ECO:0000256" key="4">
    <source>
        <dbReference type="ARBA" id="ARBA00023115"/>
    </source>
</evidence>
<reference evidence="9" key="1">
    <citation type="journal article" date="2015" name="Nature">
        <title>Complex archaea that bridge the gap between prokaryotes and eukaryotes.</title>
        <authorList>
            <person name="Spang A."/>
            <person name="Saw J.H."/>
            <person name="Jorgensen S.L."/>
            <person name="Zaremba-Niedzwiedzka K."/>
            <person name="Martijn J."/>
            <person name="Lind A.E."/>
            <person name="van Eijk R."/>
            <person name="Schleper C."/>
            <person name="Guy L."/>
            <person name="Ettema T.J."/>
        </authorList>
    </citation>
    <scope>NUCLEOTIDE SEQUENCE</scope>
</reference>
<evidence type="ECO:0000256" key="1">
    <source>
        <dbReference type="ARBA" id="ARBA00001928"/>
    </source>
</evidence>
<name>A0A0F8ZU06_9ZZZZ</name>
<evidence type="ECO:0000256" key="6">
    <source>
        <dbReference type="ARBA" id="ARBA00023239"/>
    </source>
</evidence>
<evidence type="ECO:0000256" key="8">
    <source>
        <dbReference type="ARBA" id="ARBA00023317"/>
    </source>
</evidence>
<evidence type="ECO:0000256" key="2">
    <source>
        <dbReference type="ARBA" id="ARBA00022793"/>
    </source>
</evidence>
<comment type="caution">
    <text evidence="9">The sequence shown here is derived from an EMBL/GenBank/DDBJ whole genome shotgun (WGS) entry which is preliminary data.</text>
</comment>
<keyword evidence="8" id="KW-0670">Pyruvate</keyword>
<evidence type="ECO:0000256" key="3">
    <source>
        <dbReference type="ARBA" id="ARBA00022813"/>
    </source>
</evidence>
<dbReference type="EMBL" id="LAZR01046096">
    <property type="protein sequence ID" value="KKK97333.1"/>
    <property type="molecule type" value="Genomic_DNA"/>
</dbReference>
<dbReference type="Gene3D" id="3.60.90.10">
    <property type="entry name" value="S-adenosylmethionine decarboxylase"/>
    <property type="match status" value="1"/>
</dbReference>
<keyword evidence="3" id="KW-0068">Autocatalytic cleavage</keyword>
<dbReference type="InterPro" id="IPR016067">
    <property type="entry name" value="S-AdoMet_deCO2ase_core"/>
</dbReference>
<dbReference type="AlphaFoldDB" id="A0A0F8ZU06"/>
<keyword evidence="7" id="KW-0704">Schiff base</keyword>
<keyword evidence="2" id="KW-0210">Decarboxylase</keyword>
<keyword evidence="4" id="KW-0620">Polyamine biosynthesis</keyword>
<evidence type="ECO:0000256" key="7">
    <source>
        <dbReference type="ARBA" id="ARBA00023270"/>
    </source>
</evidence>
<comment type="cofactor">
    <cofactor evidence="1">
        <name>pyruvate</name>
        <dbReference type="ChEBI" id="CHEBI:15361"/>
    </cofactor>
</comment>
<protein>
    <recommendedName>
        <fullName evidence="10">S-adenosylmethionine decarboxylase proenzyme</fullName>
    </recommendedName>
</protein>
<dbReference type="GO" id="GO:0004014">
    <property type="term" value="F:adenosylmethionine decarboxylase activity"/>
    <property type="evidence" value="ECO:0007669"/>
    <property type="project" value="InterPro"/>
</dbReference>
<gene>
    <name evidence="9" type="ORF">LCGC14_2653820</name>
</gene>
<dbReference type="InterPro" id="IPR003826">
    <property type="entry name" value="AdoMetDC_fam_prok"/>
</dbReference>
<organism evidence="9">
    <name type="scientific">marine sediment metagenome</name>
    <dbReference type="NCBI Taxonomy" id="412755"/>
    <lineage>
        <taxon>unclassified sequences</taxon>
        <taxon>metagenomes</taxon>
        <taxon>ecological metagenomes</taxon>
    </lineage>
</organism>
<keyword evidence="6" id="KW-0456">Lyase</keyword>
<evidence type="ECO:0008006" key="10">
    <source>
        <dbReference type="Google" id="ProtNLM"/>
    </source>
</evidence>
<keyword evidence="5" id="KW-0865">Zymogen</keyword>
<dbReference type="GO" id="GO:0008295">
    <property type="term" value="P:spermidine biosynthetic process"/>
    <property type="evidence" value="ECO:0007669"/>
    <property type="project" value="InterPro"/>
</dbReference>
<dbReference type="Pfam" id="PF02675">
    <property type="entry name" value="AdoMet_dc"/>
    <property type="match status" value="1"/>
</dbReference>
<accession>A0A0F8ZU06</accession>